<protein>
    <submittedName>
        <fullName evidence="1">Uncharacterized protein</fullName>
    </submittedName>
</protein>
<reference evidence="1" key="1">
    <citation type="submission" date="2014-11" db="EMBL/GenBank/DDBJ databases">
        <authorList>
            <person name="Amaro Gonzalez C."/>
        </authorList>
    </citation>
    <scope>NUCLEOTIDE SEQUENCE</scope>
</reference>
<organism evidence="1">
    <name type="scientific">Anguilla anguilla</name>
    <name type="common">European freshwater eel</name>
    <name type="synonym">Muraena anguilla</name>
    <dbReference type="NCBI Taxonomy" id="7936"/>
    <lineage>
        <taxon>Eukaryota</taxon>
        <taxon>Metazoa</taxon>
        <taxon>Chordata</taxon>
        <taxon>Craniata</taxon>
        <taxon>Vertebrata</taxon>
        <taxon>Euteleostomi</taxon>
        <taxon>Actinopterygii</taxon>
        <taxon>Neopterygii</taxon>
        <taxon>Teleostei</taxon>
        <taxon>Anguilliformes</taxon>
        <taxon>Anguillidae</taxon>
        <taxon>Anguilla</taxon>
    </lineage>
</organism>
<sequence length="63" mass="6894">MELVGYYCLSCATLHFFPENSTDPRRVPVLLSHTLLSADQSGLVISIKGRGLSVLMLSDVTQI</sequence>
<dbReference type="EMBL" id="GBXM01019740">
    <property type="protein sequence ID" value="JAH88837.1"/>
    <property type="molecule type" value="Transcribed_RNA"/>
</dbReference>
<accession>A0A0E9WES1</accession>
<reference evidence="1" key="2">
    <citation type="journal article" date="2015" name="Fish Shellfish Immunol.">
        <title>Early steps in the European eel (Anguilla anguilla)-Vibrio vulnificus interaction in the gills: Role of the RtxA13 toxin.</title>
        <authorList>
            <person name="Callol A."/>
            <person name="Pajuelo D."/>
            <person name="Ebbesson L."/>
            <person name="Teles M."/>
            <person name="MacKenzie S."/>
            <person name="Amaro C."/>
        </authorList>
    </citation>
    <scope>NUCLEOTIDE SEQUENCE</scope>
</reference>
<name>A0A0E9WES1_ANGAN</name>
<dbReference type="AlphaFoldDB" id="A0A0E9WES1"/>
<evidence type="ECO:0000313" key="1">
    <source>
        <dbReference type="EMBL" id="JAH88837.1"/>
    </source>
</evidence>
<proteinExistence type="predicted"/>